<keyword evidence="3 6" id="KW-0694">RNA-binding</keyword>
<dbReference type="HAMAP" id="MF_00480_B">
    <property type="entry name" value="Ribosomal_uS7_B"/>
    <property type="match status" value="1"/>
</dbReference>
<dbReference type="GO" id="GO:0000049">
    <property type="term" value="F:tRNA binding"/>
    <property type="evidence" value="ECO:0007669"/>
    <property type="project" value="UniProtKB-UniRule"/>
</dbReference>
<feature type="domain" description="Small ribosomal subunit protein uS7" evidence="7">
    <location>
        <begin position="3"/>
        <end position="140"/>
    </location>
</feature>
<accession>A0A1F7I6F0</accession>
<evidence type="ECO:0000256" key="5">
    <source>
        <dbReference type="ARBA" id="ARBA00023274"/>
    </source>
</evidence>
<protein>
    <recommendedName>
        <fullName evidence="6">Small ribosomal subunit protein uS7</fullName>
    </recommendedName>
</protein>
<dbReference type="CDD" id="cd14869">
    <property type="entry name" value="uS7_Bacteria"/>
    <property type="match status" value="1"/>
</dbReference>
<comment type="similarity">
    <text evidence="1 6">Belongs to the universal ribosomal protein uS7 family.</text>
</comment>
<comment type="function">
    <text evidence="6">One of the primary rRNA binding proteins, it binds directly to 16S rRNA where it nucleates assembly of the head domain of the 30S subunit. Is located at the subunit interface close to the decoding center, probably blocks exit of the E-site tRNA.</text>
</comment>
<dbReference type="Gene3D" id="1.10.455.10">
    <property type="entry name" value="Ribosomal protein S7 domain"/>
    <property type="match status" value="1"/>
</dbReference>
<dbReference type="AlphaFoldDB" id="A0A1F7I6F0"/>
<keyword evidence="5 6" id="KW-0687">Ribonucleoprotein</keyword>
<dbReference type="EMBL" id="MGAE01000037">
    <property type="protein sequence ID" value="OGK38943.1"/>
    <property type="molecule type" value="Genomic_DNA"/>
</dbReference>
<dbReference type="Pfam" id="PF00177">
    <property type="entry name" value="Ribosomal_S7"/>
    <property type="match status" value="1"/>
</dbReference>
<dbReference type="GO" id="GO:0003735">
    <property type="term" value="F:structural constituent of ribosome"/>
    <property type="evidence" value="ECO:0007669"/>
    <property type="project" value="InterPro"/>
</dbReference>
<dbReference type="InterPro" id="IPR000235">
    <property type="entry name" value="Ribosomal_uS7"/>
</dbReference>
<keyword evidence="2 6" id="KW-0699">rRNA-binding</keyword>
<dbReference type="NCBIfam" id="TIGR01029">
    <property type="entry name" value="rpsG_bact"/>
    <property type="match status" value="1"/>
</dbReference>
<evidence type="ECO:0000256" key="2">
    <source>
        <dbReference type="ARBA" id="ARBA00022730"/>
    </source>
</evidence>
<comment type="subunit">
    <text evidence="6">Part of the 30S ribosomal subunit. Contacts proteins S9 and S11.</text>
</comment>
<dbReference type="Proteomes" id="UP000179024">
    <property type="component" value="Unassembled WGS sequence"/>
</dbReference>
<dbReference type="GO" id="GO:0015935">
    <property type="term" value="C:small ribosomal subunit"/>
    <property type="evidence" value="ECO:0007669"/>
    <property type="project" value="InterPro"/>
</dbReference>
<sequence length="147" mass="16928">MHKDPLFSSYEVEKLINYIMLDGKKSVARRKVYDSLNLIKEKKLDPLEVLQGAISNVSPTKEVKPRRIGGASYLIPMDTRPERRVFLALNWIIESANKRPNKQFKTFGEKLFAELMDAYQNQGEAVGKRSQVEKLAQANKAFAHFNW</sequence>
<dbReference type="PANTHER" id="PTHR11205">
    <property type="entry name" value="RIBOSOMAL PROTEIN S7"/>
    <property type="match status" value="1"/>
</dbReference>
<reference evidence="8 9" key="1">
    <citation type="journal article" date="2016" name="Nat. Commun.">
        <title>Thousands of microbial genomes shed light on interconnected biogeochemical processes in an aquifer system.</title>
        <authorList>
            <person name="Anantharaman K."/>
            <person name="Brown C.T."/>
            <person name="Hug L.A."/>
            <person name="Sharon I."/>
            <person name="Castelle C.J."/>
            <person name="Probst A.J."/>
            <person name="Thomas B.C."/>
            <person name="Singh A."/>
            <person name="Wilkins M.J."/>
            <person name="Karaoz U."/>
            <person name="Brodie E.L."/>
            <person name="Williams K.H."/>
            <person name="Hubbard S.S."/>
            <person name="Banfield J.F."/>
        </authorList>
    </citation>
    <scope>NUCLEOTIDE SEQUENCE [LARGE SCALE GENOMIC DNA]</scope>
</reference>
<evidence type="ECO:0000256" key="4">
    <source>
        <dbReference type="ARBA" id="ARBA00022980"/>
    </source>
</evidence>
<dbReference type="InterPro" id="IPR023798">
    <property type="entry name" value="Ribosomal_uS7_dom"/>
</dbReference>
<dbReference type="InterPro" id="IPR036823">
    <property type="entry name" value="Ribosomal_uS7_dom_sf"/>
</dbReference>
<dbReference type="PIRSF" id="PIRSF002122">
    <property type="entry name" value="RPS7p_RPS7a_RPS5e_RPS7o"/>
    <property type="match status" value="1"/>
</dbReference>
<dbReference type="GO" id="GO:0019843">
    <property type="term" value="F:rRNA binding"/>
    <property type="evidence" value="ECO:0007669"/>
    <property type="project" value="UniProtKB-UniRule"/>
</dbReference>
<gene>
    <name evidence="6" type="primary">rpsG</name>
    <name evidence="8" type="ORF">A3F34_00310</name>
</gene>
<evidence type="ECO:0000313" key="9">
    <source>
        <dbReference type="Proteomes" id="UP000179024"/>
    </source>
</evidence>
<name>A0A1F7I6F0_9BACT</name>
<organism evidence="8 9">
    <name type="scientific">Candidatus Roizmanbacteria bacterium RIFCSPHIGHO2_12_FULL_44_10</name>
    <dbReference type="NCBI Taxonomy" id="1802054"/>
    <lineage>
        <taxon>Bacteria</taxon>
        <taxon>Candidatus Roizmaniibacteriota</taxon>
    </lineage>
</organism>
<keyword evidence="4 6" id="KW-0689">Ribosomal protein</keyword>
<evidence type="ECO:0000256" key="6">
    <source>
        <dbReference type="HAMAP-Rule" id="MF_00480"/>
    </source>
</evidence>
<evidence type="ECO:0000259" key="7">
    <source>
        <dbReference type="Pfam" id="PF00177"/>
    </source>
</evidence>
<evidence type="ECO:0000313" key="8">
    <source>
        <dbReference type="EMBL" id="OGK38943.1"/>
    </source>
</evidence>
<evidence type="ECO:0000256" key="1">
    <source>
        <dbReference type="ARBA" id="ARBA00007151"/>
    </source>
</evidence>
<dbReference type="SUPFAM" id="SSF47973">
    <property type="entry name" value="Ribosomal protein S7"/>
    <property type="match status" value="1"/>
</dbReference>
<keyword evidence="6" id="KW-0820">tRNA-binding</keyword>
<dbReference type="InterPro" id="IPR005717">
    <property type="entry name" value="Ribosomal_uS7_bac/org-type"/>
</dbReference>
<evidence type="ECO:0000256" key="3">
    <source>
        <dbReference type="ARBA" id="ARBA00022884"/>
    </source>
</evidence>
<dbReference type="GO" id="GO:0006412">
    <property type="term" value="P:translation"/>
    <property type="evidence" value="ECO:0007669"/>
    <property type="project" value="UniProtKB-UniRule"/>
</dbReference>
<proteinExistence type="inferred from homology"/>
<comment type="caution">
    <text evidence="8">The sequence shown here is derived from an EMBL/GenBank/DDBJ whole genome shotgun (WGS) entry which is preliminary data.</text>
</comment>